<dbReference type="GO" id="GO:0016787">
    <property type="term" value="F:hydrolase activity"/>
    <property type="evidence" value="ECO:0007669"/>
    <property type="project" value="UniProtKB-KW"/>
</dbReference>
<dbReference type="InterPro" id="IPR050309">
    <property type="entry name" value="Type-B_Carboxylest/Lipase"/>
</dbReference>
<dbReference type="PROSITE" id="PS00122">
    <property type="entry name" value="CARBOXYLESTERASE_B_1"/>
    <property type="match status" value="1"/>
</dbReference>
<keyword evidence="4" id="KW-0472">Membrane</keyword>
<feature type="domain" description="Carboxylesterase type B" evidence="5">
    <location>
        <begin position="33"/>
        <end position="499"/>
    </location>
</feature>
<evidence type="ECO:0000256" key="4">
    <source>
        <dbReference type="SAM" id="Phobius"/>
    </source>
</evidence>
<dbReference type="InterPro" id="IPR019826">
    <property type="entry name" value="Carboxylesterase_B_AS"/>
</dbReference>
<feature type="transmembrane region" description="Helical" evidence="4">
    <location>
        <begin position="535"/>
        <end position="556"/>
    </location>
</feature>
<comment type="similarity">
    <text evidence="1 3">Belongs to the type-B carboxylesterase/lipase family.</text>
</comment>
<keyword evidence="7" id="KW-1185">Reference proteome</keyword>
<dbReference type="EMBL" id="JAEQMG010000149">
    <property type="protein sequence ID" value="MBK6089759.1"/>
    <property type="molecule type" value="Genomic_DNA"/>
</dbReference>
<keyword evidence="4" id="KW-1133">Transmembrane helix</keyword>
<dbReference type="RefSeq" id="WP_201428466.1">
    <property type="nucleotide sequence ID" value="NZ_JAEQMG010000149.1"/>
</dbReference>
<dbReference type="PANTHER" id="PTHR11559">
    <property type="entry name" value="CARBOXYLESTERASE"/>
    <property type="match status" value="1"/>
</dbReference>
<keyword evidence="2 3" id="KW-0378">Hydrolase</keyword>
<dbReference type="Gene3D" id="3.40.50.1820">
    <property type="entry name" value="alpha/beta hydrolase"/>
    <property type="match status" value="1"/>
</dbReference>
<sequence>MEQSVSISVRDRIRAAYGVNGKIDGVYNPFVAVKCYNGTFVGQQDEGILTFRGIPYAKPPVGSRRWKRPAPAPQDDGVYEAYYFGKSPIQTEWETEQGSYYPQGEDCLYLNVWVNRTDTTAKKPVMVFFHGGSFGWGGTADPLYDGANFVKQNPDIILVTVGYRVGLMGFVDFSELKDGSNFADAPNLGILDQIESLRWVQKNIAFFGGDRKNVTIFGESAGGASVSLLPIIPKANGLFRRVISESGSVALTFSKEMCKPFTRRLIEETGIHSMAKLMALPERELMKLNEKLNAYNNFPQRDGRLIPVKPYEAYEAGKTAHIDMLIGTNSDESRYWVEELGGIVPYRFSIPVKFENDMKTFDKKDRNRVRAFMHRLDGYGIWKMSEFYDEMMFRLPAVKQAECHSEHGGKVYMYYWTEPSAKEYCGACHAVELAYVFGNLHNTIFTGERGDEALSEQVMTMWANFARTGNPSLGDLKWNRYDTRHRATMILCKDSHMEEDVLSEQRQLLFPLLRYMINPSYSDMSYNVPFVHKTAGLAALAAVGVIGLGIGVIRMFGKK</sequence>
<evidence type="ECO:0000256" key="1">
    <source>
        <dbReference type="ARBA" id="ARBA00005964"/>
    </source>
</evidence>
<proteinExistence type="inferred from homology"/>
<dbReference type="SUPFAM" id="SSF53474">
    <property type="entry name" value="alpha/beta-Hydrolases"/>
    <property type="match status" value="1"/>
</dbReference>
<gene>
    <name evidence="6" type="ORF">JKK62_14100</name>
</gene>
<protein>
    <recommendedName>
        <fullName evidence="3">Carboxylic ester hydrolase</fullName>
        <ecNumber evidence="3">3.1.1.-</ecNumber>
    </recommendedName>
</protein>
<evidence type="ECO:0000313" key="7">
    <source>
        <dbReference type="Proteomes" id="UP000633365"/>
    </source>
</evidence>
<evidence type="ECO:0000313" key="6">
    <source>
        <dbReference type="EMBL" id="MBK6089759.1"/>
    </source>
</evidence>
<dbReference type="AlphaFoldDB" id="A0A935C3G1"/>
<dbReference type="Pfam" id="PF00135">
    <property type="entry name" value="COesterase"/>
    <property type="match status" value="1"/>
</dbReference>
<comment type="caution">
    <text evidence="6">The sequence shown here is derived from an EMBL/GenBank/DDBJ whole genome shotgun (WGS) entry which is preliminary data.</text>
</comment>
<dbReference type="Proteomes" id="UP000633365">
    <property type="component" value="Unassembled WGS sequence"/>
</dbReference>
<accession>A0A935C3G1</accession>
<dbReference type="InterPro" id="IPR029058">
    <property type="entry name" value="AB_hydrolase_fold"/>
</dbReference>
<evidence type="ECO:0000256" key="3">
    <source>
        <dbReference type="RuleBase" id="RU361235"/>
    </source>
</evidence>
<keyword evidence="4" id="KW-0812">Transmembrane</keyword>
<name>A0A935C3G1_9FIRM</name>
<evidence type="ECO:0000259" key="5">
    <source>
        <dbReference type="Pfam" id="PF00135"/>
    </source>
</evidence>
<dbReference type="EC" id="3.1.1.-" evidence="3"/>
<evidence type="ECO:0000256" key="2">
    <source>
        <dbReference type="ARBA" id="ARBA00022801"/>
    </source>
</evidence>
<organism evidence="6 7">
    <name type="scientific">Ruminococcus difficilis</name>
    <dbReference type="NCBI Taxonomy" id="2763069"/>
    <lineage>
        <taxon>Bacteria</taxon>
        <taxon>Bacillati</taxon>
        <taxon>Bacillota</taxon>
        <taxon>Clostridia</taxon>
        <taxon>Eubacteriales</taxon>
        <taxon>Oscillospiraceae</taxon>
        <taxon>Ruminococcus</taxon>
    </lineage>
</organism>
<reference evidence="6" key="1">
    <citation type="submission" date="2021-01" db="EMBL/GenBank/DDBJ databases">
        <title>Genome public.</title>
        <authorList>
            <person name="Liu C."/>
            <person name="Sun Q."/>
        </authorList>
    </citation>
    <scope>NUCLEOTIDE SEQUENCE</scope>
    <source>
        <strain evidence="6">M6</strain>
    </source>
</reference>
<dbReference type="InterPro" id="IPR002018">
    <property type="entry name" value="CarbesteraseB"/>
</dbReference>